<keyword evidence="2" id="KW-1185">Reference proteome</keyword>
<sequence>MDTRSLPLTENLGCLVMTSVEVERLISDGSCADEPSVTLGKAEIGGDGALTGCVVSNYNSSPSRVGNEEVGVQGGDEGGQVDCASDKQGINTPHQVDQSVWALTEVEIISADEGLGCVDSFSPLLTINPLELVVLAELNGNIEGEE</sequence>
<evidence type="ECO:0000313" key="1">
    <source>
        <dbReference type="EMBL" id="KAF3968717.1"/>
    </source>
</evidence>
<dbReference type="AlphaFoldDB" id="A0A8J4RP41"/>
<evidence type="ECO:0000313" key="2">
    <source>
        <dbReference type="Proteomes" id="UP000737018"/>
    </source>
</evidence>
<comment type="caution">
    <text evidence="1">The sequence shown here is derived from an EMBL/GenBank/DDBJ whole genome shotgun (WGS) entry which is preliminary data.</text>
</comment>
<dbReference type="EMBL" id="JRKL02000736">
    <property type="protein sequence ID" value="KAF3968717.1"/>
    <property type="molecule type" value="Genomic_DNA"/>
</dbReference>
<accession>A0A8J4RP41</accession>
<reference evidence="1" key="1">
    <citation type="submission" date="2020-03" db="EMBL/GenBank/DDBJ databases">
        <title>Castanea mollissima Vanexum genome sequencing.</title>
        <authorList>
            <person name="Staton M."/>
        </authorList>
    </citation>
    <scope>NUCLEOTIDE SEQUENCE</scope>
    <source>
        <tissue evidence="1">Leaf</tissue>
    </source>
</reference>
<protein>
    <submittedName>
        <fullName evidence="1">Uncharacterized protein</fullName>
    </submittedName>
</protein>
<dbReference type="Proteomes" id="UP000737018">
    <property type="component" value="Unassembled WGS sequence"/>
</dbReference>
<name>A0A8J4RP41_9ROSI</name>
<organism evidence="1 2">
    <name type="scientific">Castanea mollissima</name>
    <name type="common">Chinese chestnut</name>
    <dbReference type="NCBI Taxonomy" id="60419"/>
    <lineage>
        <taxon>Eukaryota</taxon>
        <taxon>Viridiplantae</taxon>
        <taxon>Streptophyta</taxon>
        <taxon>Embryophyta</taxon>
        <taxon>Tracheophyta</taxon>
        <taxon>Spermatophyta</taxon>
        <taxon>Magnoliopsida</taxon>
        <taxon>eudicotyledons</taxon>
        <taxon>Gunneridae</taxon>
        <taxon>Pentapetalae</taxon>
        <taxon>rosids</taxon>
        <taxon>fabids</taxon>
        <taxon>Fagales</taxon>
        <taxon>Fagaceae</taxon>
        <taxon>Castanea</taxon>
    </lineage>
</organism>
<gene>
    <name evidence="1" type="ORF">CMV_007427</name>
</gene>
<proteinExistence type="predicted"/>